<dbReference type="InterPro" id="IPR050494">
    <property type="entry name" value="Ser_Thr_dual-spec_kinase"/>
</dbReference>
<evidence type="ECO:0000313" key="26">
    <source>
        <dbReference type="Proteomes" id="UP001212152"/>
    </source>
</evidence>
<feature type="compositionally biased region" description="Polar residues" evidence="23">
    <location>
        <begin position="344"/>
        <end position="359"/>
    </location>
</feature>
<dbReference type="InterPro" id="IPR017441">
    <property type="entry name" value="Protein_kinase_ATP_BS"/>
</dbReference>
<evidence type="ECO:0000259" key="24">
    <source>
        <dbReference type="PROSITE" id="PS50011"/>
    </source>
</evidence>
<keyword evidence="9" id="KW-0808">Transferase</keyword>
<dbReference type="PROSITE" id="PS50011">
    <property type="entry name" value="PROTEIN_KINASE_DOM"/>
    <property type="match status" value="1"/>
</dbReference>
<organism evidence="25 26">
    <name type="scientific">Geranomyces variabilis</name>
    <dbReference type="NCBI Taxonomy" id="109894"/>
    <lineage>
        <taxon>Eukaryota</taxon>
        <taxon>Fungi</taxon>
        <taxon>Fungi incertae sedis</taxon>
        <taxon>Chytridiomycota</taxon>
        <taxon>Chytridiomycota incertae sedis</taxon>
        <taxon>Chytridiomycetes</taxon>
        <taxon>Spizellomycetales</taxon>
        <taxon>Powellomycetaceae</taxon>
        <taxon>Geranomyces</taxon>
    </lineage>
</organism>
<evidence type="ECO:0000256" key="4">
    <source>
        <dbReference type="ARBA" id="ARBA00022454"/>
    </source>
</evidence>
<evidence type="ECO:0000256" key="12">
    <source>
        <dbReference type="ARBA" id="ARBA00022777"/>
    </source>
</evidence>
<dbReference type="PROSITE" id="PS00107">
    <property type="entry name" value="PROTEIN_KINASE_ATP"/>
    <property type="match status" value="1"/>
</dbReference>
<keyword evidence="12" id="KW-0418">Kinase</keyword>
<dbReference type="GO" id="GO:0005681">
    <property type="term" value="C:spliceosomal complex"/>
    <property type="evidence" value="ECO:0007669"/>
    <property type="project" value="UniProtKB-KW"/>
</dbReference>
<comment type="subunit">
    <text evidence="21">Interacts with CLK1 C-terminus. Associates with the U5 snRNP and NCOR1 deacetylase complexes. Identified in the spliceosome C complex.</text>
</comment>
<accession>A0AAD5TJB7</accession>
<keyword evidence="16" id="KW-0508">mRNA splicing</keyword>
<keyword evidence="10" id="KW-0747">Spliceosome</keyword>
<dbReference type="Proteomes" id="UP001212152">
    <property type="component" value="Unassembled WGS sequence"/>
</dbReference>
<keyword evidence="25" id="KW-0687">Ribonucleoprotein</keyword>
<dbReference type="InterPro" id="IPR008271">
    <property type="entry name" value="Ser/Thr_kinase_AS"/>
</dbReference>
<gene>
    <name evidence="25" type="primary">PRP4</name>
    <name evidence="25" type="ORF">HDU87_003750</name>
</gene>
<dbReference type="InterPro" id="IPR011009">
    <property type="entry name" value="Kinase-like_dom_sf"/>
</dbReference>
<dbReference type="GO" id="GO:0005694">
    <property type="term" value="C:chromosome"/>
    <property type="evidence" value="ECO:0007669"/>
    <property type="project" value="UniProtKB-SubCell"/>
</dbReference>
<feature type="region of interest" description="Disordered" evidence="23">
    <location>
        <begin position="269"/>
        <end position="297"/>
    </location>
</feature>
<name>A0AAD5TJB7_9FUNG</name>
<dbReference type="PROSITE" id="PS00108">
    <property type="entry name" value="PROTEIN_KINASE_ST"/>
    <property type="match status" value="1"/>
</dbReference>
<evidence type="ECO:0000256" key="5">
    <source>
        <dbReference type="ARBA" id="ARBA00022499"/>
    </source>
</evidence>
<evidence type="ECO:0000256" key="14">
    <source>
        <dbReference type="ARBA" id="ARBA00022843"/>
    </source>
</evidence>
<evidence type="ECO:0000256" key="20">
    <source>
        <dbReference type="ARBA" id="ARBA00031858"/>
    </source>
</evidence>
<dbReference type="AlphaFoldDB" id="A0AAD5TJB7"/>
<reference evidence="25" key="1">
    <citation type="submission" date="2020-05" db="EMBL/GenBank/DDBJ databases">
        <title>Phylogenomic resolution of chytrid fungi.</title>
        <authorList>
            <person name="Stajich J.E."/>
            <person name="Amses K."/>
            <person name="Simmons R."/>
            <person name="Seto K."/>
            <person name="Myers J."/>
            <person name="Bonds A."/>
            <person name="Quandt C.A."/>
            <person name="Barry K."/>
            <person name="Liu P."/>
            <person name="Grigoriev I."/>
            <person name="Longcore J.E."/>
            <person name="James T.Y."/>
        </authorList>
    </citation>
    <scope>NUCLEOTIDE SEQUENCE</scope>
    <source>
        <strain evidence="25">JEL0379</strain>
    </source>
</reference>
<keyword evidence="7" id="KW-0597">Phosphoprotein</keyword>
<evidence type="ECO:0000256" key="19">
    <source>
        <dbReference type="ARBA" id="ARBA00023637"/>
    </source>
</evidence>
<keyword evidence="11 22" id="KW-0547">Nucleotide-binding</keyword>
<comment type="subcellular location">
    <subcellularLocation>
        <location evidence="2">Chromosome</location>
    </subcellularLocation>
    <subcellularLocation>
        <location evidence="1">Nucleus</location>
    </subcellularLocation>
</comment>
<evidence type="ECO:0000256" key="9">
    <source>
        <dbReference type="ARBA" id="ARBA00022679"/>
    </source>
</evidence>
<keyword evidence="5" id="KW-1017">Isopeptide bond</keyword>
<feature type="binding site" evidence="22">
    <location>
        <position position="596"/>
    </location>
    <ligand>
        <name>ATP</name>
        <dbReference type="ChEBI" id="CHEBI:30616"/>
    </ligand>
</feature>
<keyword evidence="13 22" id="KW-0067">ATP-binding</keyword>
<feature type="compositionally biased region" description="Basic and acidic residues" evidence="23">
    <location>
        <begin position="94"/>
        <end position="115"/>
    </location>
</feature>
<proteinExistence type="inferred from homology"/>
<evidence type="ECO:0000256" key="21">
    <source>
        <dbReference type="ARBA" id="ARBA00046964"/>
    </source>
</evidence>
<dbReference type="FunFam" id="1.10.510.10:FF:000078">
    <property type="entry name" value="Serine/threonine-protein kinase PRP4 homolog"/>
    <property type="match status" value="1"/>
</dbReference>
<evidence type="ECO:0000256" key="23">
    <source>
        <dbReference type="SAM" id="MobiDB-lite"/>
    </source>
</evidence>
<dbReference type="GO" id="GO:0004674">
    <property type="term" value="F:protein serine/threonine kinase activity"/>
    <property type="evidence" value="ECO:0007669"/>
    <property type="project" value="UniProtKB-KW"/>
</dbReference>
<dbReference type="InterPro" id="IPR044092">
    <property type="entry name" value="STKc_PRP4"/>
</dbReference>
<dbReference type="PANTHER" id="PTHR24058">
    <property type="entry name" value="DUAL SPECIFICITY PROTEIN KINASE"/>
    <property type="match status" value="1"/>
</dbReference>
<feature type="region of interest" description="Disordered" evidence="23">
    <location>
        <begin position="1"/>
        <end position="135"/>
    </location>
</feature>
<dbReference type="SUPFAM" id="SSF56112">
    <property type="entry name" value="Protein kinase-like (PK-like)"/>
    <property type="match status" value="1"/>
</dbReference>
<dbReference type="Gene3D" id="3.30.200.20">
    <property type="entry name" value="Phosphorylase Kinase, domain 1"/>
    <property type="match status" value="1"/>
</dbReference>
<dbReference type="EC" id="2.7.11.1" evidence="3"/>
<keyword evidence="6" id="KW-0723">Serine/threonine-protein kinase</keyword>
<evidence type="ECO:0000256" key="11">
    <source>
        <dbReference type="ARBA" id="ARBA00022741"/>
    </source>
</evidence>
<dbReference type="Pfam" id="PF00069">
    <property type="entry name" value="Pkinase"/>
    <property type="match status" value="1"/>
</dbReference>
<evidence type="ECO:0000256" key="6">
    <source>
        <dbReference type="ARBA" id="ARBA00022527"/>
    </source>
</evidence>
<dbReference type="Gene3D" id="1.10.510.10">
    <property type="entry name" value="Transferase(Phosphotransferase) domain 1"/>
    <property type="match status" value="1"/>
</dbReference>
<keyword evidence="14" id="KW-0832">Ubl conjugation</keyword>
<evidence type="ECO:0000256" key="1">
    <source>
        <dbReference type="ARBA" id="ARBA00004123"/>
    </source>
</evidence>
<feature type="domain" description="Protein kinase" evidence="24">
    <location>
        <begin position="566"/>
        <end position="895"/>
    </location>
</feature>
<dbReference type="PANTHER" id="PTHR24058:SF103">
    <property type="entry name" value="SERINE_THREONINE-PROTEIN KINASE PRP4 HOMOLOG"/>
    <property type="match status" value="1"/>
</dbReference>
<feature type="compositionally biased region" description="Low complexity" evidence="23">
    <location>
        <begin position="318"/>
        <end position="335"/>
    </location>
</feature>
<feature type="compositionally biased region" description="Basic and acidic residues" evidence="23">
    <location>
        <begin position="269"/>
        <end position="291"/>
    </location>
</feature>
<dbReference type="CDD" id="cd14135">
    <property type="entry name" value="STKc_PRP4"/>
    <property type="match status" value="1"/>
</dbReference>
<keyword evidence="4" id="KW-0158">Chromosome</keyword>
<keyword evidence="15" id="KW-0007">Acetylation</keyword>
<comment type="similarity">
    <text evidence="18">Belongs to the protein kinase superfamily. CMGC Ser/Thr protein kinase family.</text>
</comment>
<feature type="region of interest" description="Disordered" evidence="23">
    <location>
        <begin position="383"/>
        <end position="410"/>
    </location>
</feature>
<protein>
    <recommendedName>
        <fullName evidence="19">Serine/threonine-protein kinase PRP4 homolog</fullName>
        <ecNumber evidence="3">2.7.11.1</ecNumber>
    </recommendedName>
    <alternativeName>
        <fullName evidence="20">PRP4 pre-mRNA-processing factor 4 homolog</fullName>
    </alternativeName>
</protein>
<dbReference type="InterPro" id="IPR000719">
    <property type="entry name" value="Prot_kinase_dom"/>
</dbReference>
<keyword evidence="17" id="KW-0539">Nucleus</keyword>
<evidence type="ECO:0000256" key="16">
    <source>
        <dbReference type="ARBA" id="ARBA00023187"/>
    </source>
</evidence>
<evidence type="ECO:0000256" key="8">
    <source>
        <dbReference type="ARBA" id="ARBA00022664"/>
    </source>
</evidence>
<keyword evidence="26" id="KW-1185">Reference proteome</keyword>
<evidence type="ECO:0000256" key="13">
    <source>
        <dbReference type="ARBA" id="ARBA00022840"/>
    </source>
</evidence>
<dbReference type="EMBL" id="JADGJQ010000028">
    <property type="protein sequence ID" value="KAJ3178198.1"/>
    <property type="molecule type" value="Genomic_DNA"/>
</dbReference>
<dbReference type="GO" id="GO:0045292">
    <property type="term" value="P:mRNA cis splicing, via spliceosome"/>
    <property type="evidence" value="ECO:0007669"/>
    <property type="project" value="InterPro"/>
</dbReference>
<feature type="compositionally biased region" description="Basic and acidic residues" evidence="23">
    <location>
        <begin position="384"/>
        <end position="399"/>
    </location>
</feature>
<keyword evidence="8" id="KW-0507">mRNA processing</keyword>
<evidence type="ECO:0000256" key="22">
    <source>
        <dbReference type="PROSITE-ProRule" id="PRU10141"/>
    </source>
</evidence>
<dbReference type="FunFam" id="3.30.200.20:FF:000123">
    <property type="entry name" value="serine/threonine-protein kinase PRP4 homolog"/>
    <property type="match status" value="1"/>
</dbReference>
<evidence type="ECO:0000256" key="18">
    <source>
        <dbReference type="ARBA" id="ARBA00023596"/>
    </source>
</evidence>
<evidence type="ECO:0000256" key="3">
    <source>
        <dbReference type="ARBA" id="ARBA00012513"/>
    </source>
</evidence>
<evidence type="ECO:0000256" key="7">
    <source>
        <dbReference type="ARBA" id="ARBA00022553"/>
    </source>
</evidence>
<comment type="caution">
    <text evidence="25">The sequence shown here is derived from an EMBL/GenBank/DDBJ whole genome shotgun (WGS) entry which is preliminary data.</text>
</comment>
<evidence type="ECO:0000313" key="25">
    <source>
        <dbReference type="EMBL" id="KAJ3178198.1"/>
    </source>
</evidence>
<evidence type="ECO:0000256" key="10">
    <source>
        <dbReference type="ARBA" id="ARBA00022728"/>
    </source>
</evidence>
<dbReference type="SMART" id="SM00220">
    <property type="entry name" value="S_TKc"/>
    <property type="match status" value="1"/>
</dbReference>
<dbReference type="GO" id="GO:0005524">
    <property type="term" value="F:ATP binding"/>
    <property type="evidence" value="ECO:0007669"/>
    <property type="project" value="UniProtKB-UniRule"/>
</dbReference>
<evidence type="ECO:0000256" key="2">
    <source>
        <dbReference type="ARBA" id="ARBA00004286"/>
    </source>
</evidence>
<sequence>MAIEAPAGDAKYVETSNGADSAEEGEISEGGDDSGMQHALADKGLAGSVLPAVSGGPPSITSEAPLTPGSKRKHSLSSRSEPRDDESDGADIEPIPKSRRTDEHSDTHTDEDRLDGSAVARDGGGDRQRSGGHLVATARRHDRDMVILKNEDRLETEKGGAAGETMKFLERLIWKRDQASRDGTMSIVTASAAVASEIMPHIKAIAAIESGVAIPLMVGLDMETTVGEMIATATNVMTYETHIAIGALWRRGTRLVCILIQPSVISDESRREVRFDVPETPAEPEKEVELKFDDDDEEKLIEQRRQRRLAIMQKYKSDSAPASPNPQSAQPAGPSGADDIAPRSRTTTASSLNDTTGTASVGGPVQAISDARLADAEADFFSLIKDDKEKEEASVRADETNAGDYDPNSDRLADEVKLAQRNLGKAAKDELLHLKDANEQPIPDADGIGGGSRQTSTAELMEGVSATDYQEMAAKSSSQVKQASSIDVAPEAIAPEDDIFAEPDDMFAADDMFAPENEFRAKKVAAHILDSAPFMRRADNPALTDNWDDHEGYYRVLLGEVLDERYHVYSVLGKGVFSSVLKASDTQNGDADVAIKLIRNNDTMYRAGLKELSILKKLMAADPEGKKHVIKLLRHFEHKNHLCLVFESLSLNLREVLKKFGKDVGLNIKAVRIYAQQLFLSLSLLKKCNILHADIKPDNILVTESKSTLKLCDLGSASDAGENDITPYLVSRFYRAPEIILGMPYDFALDVWSVACTLYELYTGKILFPGRTNNQMLKLMMDVKGKFPNRMLRRGQFTHLHFDDSVFLNAEVDRVTGKEVVRRIAVVKPTKDVKSRLLGGVNLSTAMAAGGVSASGRVEDEKYLLVQFADFLDRALTLNPEKRLTVRDALTHPFLSAGAHT</sequence>
<evidence type="ECO:0000256" key="17">
    <source>
        <dbReference type="ARBA" id="ARBA00023242"/>
    </source>
</evidence>
<evidence type="ECO:0000256" key="15">
    <source>
        <dbReference type="ARBA" id="ARBA00022990"/>
    </source>
</evidence>
<feature type="compositionally biased region" description="Acidic residues" evidence="23">
    <location>
        <begin position="21"/>
        <end position="32"/>
    </location>
</feature>
<feature type="region of interest" description="Disordered" evidence="23">
    <location>
        <begin position="315"/>
        <end position="363"/>
    </location>
</feature>